<sequence>MRVTLERRQLWLTIILGVIGAAAWWYLSTQSIDSRSGLSDVNQPDYTVDMIQAVVMDANGQPQRRLKTDQLRHYAVDGRSELDNPIVWLRRNAIEPPWQVTAAVGKINADGTQTHLGGGVVAERAATADTPALSIKTSAIVIFTDIQYAETRHFVALDSGDNRMTAERGMQVWFGDEQRAKLFGRVRTQLVISDVPARKRTQPLKKSIR</sequence>
<keyword evidence="1" id="KW-1003">Cell membrane</keyword>
<evidence type="ECO:0000256" key="2">
    <source>
        <dbReference type="ARBA" id="ARBA00022519"/>
    </source>
</evidence>
<dbReference type="GO" id="GO:0015221">
    <property type="term" value="F:lipopolysaccharide transmembrane transporter activity"/>
    <property type="evidence" value="ECO:0007669"/>
    <property type="project" value="InterPro"/>
</dbReference>
<reference evidence="7 8" key="1">
    <citation type="journal article" date="2020" name="Arch. Microbiol.">
        <title>The genome sequence of the giant phototrophic gammaproteobacterium Thiospirillum jenense gives insight into its physiological properties and phylogenetic relationships.</title>
        <authorList>
            <person name="Imhoff J.F."/>
            <person name="Meyer T.E."/>
            <person name="Kyndt J.A."/>
        </authorList>
    </citation>
    <scope>NUCLEOTIDE SEQUENCE [LARGE SCALE GENOMIC DNA]</scope>
    <source>
        <strain evidence="7 8">DSM 216</strain>
    </source>
</reference>
<dbReference type="InterPro" id="IPR026265">
    <property type="entry name" value="LptC"/>
</dbReference>
<evidence type="ECO:0000256" key="3">
    <source>
        <dbReference type="ARBA" id="ARBA00022692"/>
    </source>
</evidence>
<organism evidence="7 8">
    <name type="scientific">Thiospirillum jenense</name>
    <dbReference type="NCBI Taxonomy" id="1653858"/>
    <lineage>
        <taxon>Bacteria</taxon>
        <taxon>Pseudomonadati</taxon>
        <taxon>Pseudomonadota</taxon>
        <taxon>Gammaproteobacteria</taxon>
        <taxon>Chromatiales</taxon>
        <taxon>Chromatiaceae</taxon>
        <taxon>Thiospirillum</taxon>
    </lineage>
</organism>
<dbReference type="NCBIfam" id="TIGR04409">
    <property type="entry name" value="LptC_YrbK"/>
    <property type="match status" value="1"/>
</dbReference>
<evidence type="ECO:0000256" key="4">
    <source>
        <dbReference type="ARBA" id="ARBA00022989"/>
    </source>
</evidence>
<evidence type="ECO:0000256" key="5">
    <source>
        <dbReference type="ARBA" id="ARBA00023136"/>
    </source>
</evidence>
<evidence type="ECO:0000256" key="6">
    <source>
        <dbReference type="SAM" id="Phobius"/>
    </source>
</evidence>
<dbReference type="GO" id="GO:0005886">
    <property type="term" value="C:plasma membrane"/>
    <property type="evidence" value="ECO:0007669"/>
    <property type="project" value="InterPro"/>
</dbReference>
<proteinExistence type="predicted"/>
<dbReference type="GO" id="GO:0017089">
    <property type="term" value="F:glycolipid transfer activity"/>
    <property type="evidence" value="ECO:0007669"/>
    <property type="project" value="TreeGrafter"/>
</dbReference>
<dbReference type="AlphaFoldDB" id="A0A839HF70"/>
<keyword evidence="5 6" id="KW-0472">Membrane</keyword>
<feature type="transmembrane region" description="Helical" evidence="6">
    <location>
        <begin position="9"/>
        <end position="27"/>
    </location>
</feature>
<dbReference type="Gene3D" id="2.60.450.10">
    <property type="entry name" value="Lipopolysaccharide (LPS) transport protein A like domain"/>
    <property type="match status" value="1"/>
</dbReference>
<protein>
    <submittedName>
        <fullName evidence="7">LPS export ABC transporter periplasmic protein LptC</fullName>
    </submittedName>
</protein>
<gene>
    <name evidence="7" type="primary">lptC</name>
    <name evidence="7" type="ORF">HUK38_07300</name>
</gene>
<dbReference type="InterPro" id="IPR010664">
    <property type="entry name" value="LipoPS_assembly_LptC-rel"/>
</dbReference>
<dbReference type="EMBL" id="JABVCQ010000012">
    <property type="protein sequence ID" value="MBB1126036.1"/>
    <property type="molecule type" value="Genomic_DNA"/>
</dbReference>
<evidence type="ECO:0000313" key="7">
    <source>
        <dbReference type="EMBL" id="MBB1126036.1"/>
    </source>
</evidence>
<dbReference type="Proteomes" id="UP000548632">
    <property type="component" value="Unassembled WGS sequence"/>
</dbReference>
<dbReference type="PANTHER" id="PTHR37481">
    <property type="entry name" value="LIPOPOLYSACCHARIDE EXPORT SYSTEM PROTEIN LPTC"/>
    <property type="match status" value="1"/>
</dbReference>
<comment type="caution">
    <text evidence="7">The sequence shown here is derived from an EMBL/GenBank/DDBJ whole genome shotgun (WGS) entry which is preliminary data.</text>
</comment>
<accession>A0A839HF70</accession>
<evidence type="ECO:0000313" key="8">
    <source>
        <dbReference type="Proteomes" id="UP000548632"/>
    </source>
</evidence>
<dbReference type="Pfam" id="PF06835">
    <property type="entry name" value="LptC"/>
    <property type="match status" value="1"/>
</dbReference>
<dbReference type="RefSeq" id="WP_182583659.1">
    <property type="nucleotide sequence ID" value="NZ_JABVCQ010000012.1"/>
</dbReference>
<dbReference type="PANTHER" id="PTHR37481:SF1">
    <property type="entry name" value="LIPOPOLYSACCHARIDE EXPORT SYSTEM PROTEIN LPTC"/>
    <property type="match status" value="1"/>
</dbReference>
<dbReference type="GO" id="GO:0030288">
    <property type="term" value="C:outer membrane-bounded periplasmic space"/>
    <property type="evidence" value="ECO:0007669"/>
    <property type="project" value="TreeGrafter"/>
</dbReference>
<keyword evidence="4 6" id="KW-1133">Transmembrane helix</keyword>
<evidence type="ECO:0000256" key="1">
    <source>
        <dbReference type="ARBA" id="ARBA00022475"/>
    </source>
</evidence>
<keyword evidence="2" id="KW-0997">Cell inner membrane</keyword>
<dbReference type="InterPro" id="IPR052363">
    <property type="entry name" value="LPS_export_LptC"/>
</dbReference>
<keyword evidence="8" id="KW-1185">Reference proteome</keyword>
<keyword evidence="3 6" id="KW-0812">Transmembrane</keyword>
<name>A0A839HF70_9GAMM</name>